<dbReference type="AlphaFoldDB" id="Q0RMH6"/>
<sequence>MSAPIPLAEGLFTWPADEPELIAGRVPGTDRVLFPRPEHVMADDGSLVETEEIRLPRRGNLWTFTTQRFRPPASKDSTTAFSEENFRPFTVGYIELPGFLKIQTRITEADPDRLRIGQEMELVMEPFGQDTQGRDVVTFAFSPVEEVS</sequence>
<feature type="domain" description="ChsH2 C-terminal OB-fold" evidence="1">
    <location>
        <begin position="54"/>
        <end position="124"/>
    </location>
</feature>
<reference evidence="2 3" key="1">
    <citation type="journal article" date="2007" name="Genome Res.">
        <title>Genome characteristics of facultatively symbiotic Frankia sp. strains reflect host range and host plant biogeography.</title>
        <authorList>
            <person name="Normand P."/>
            <person name="Lapierre P."/>
            <person name="Tisa L.S."/>
            <person name="Gogarten J.P."/>
            <person name="Alloisio N."/>
            <person name="Bagnarol E."/>
            <person name="Bassi C.A."/>
            <person name="Berry A.M."/>
            <person name="Bickhart D.M."/>
            <person name="Choisne N."/>
            <person name="Couloux A."/>
            <person name="Cournoyer B."/>
            <person name="Cruveiller S."/>
            <person name="Daubin V."/>
            <person name="Demange N."/>
            <person name="Francino M.P."/>
            <person name="Goltsman E."/>
            <person name="Huang Y."/>
            <person name="Kopp O.R."/>
            <person name="Labarre L."/>
            <person name="Lapidus A."/>
            <person name="Lavire C."/>
            <person name="Marechal J."/>
            <person name="Martinez M."/>
            <person name="Mastronunzio J.E."/>
            <person name="Mullin B.C."/>
            <person name="Niemann J."/>
            <person name="Pujic P."/>
            <person name="Rawnsley T."/>
            <person name="Rouy Z."/>
            <person name="Schenowitz C."/>
            <person name="Sellstedt A."/>
            <person name="Tavares F."/>
            <person name="Tomkins J.P."/>
            <person name="Vallenet D."/>
            <person name="Valverde C."/>
            <person name="Wall L.G."/>
            <person name="Wang Y."/>
            <person name="Medigue C."/>
            <person name="Benson D.R."/>
        </authorList>
    </citation>
    <scope>NUCLEOTIDE SEQUENCE [LARGE SCALE GENOMIC DNA]</scope>
    <source>
        <strain evidence="3">DSM 45986 / CECT 9034 / ACN14a</strain>
    </source>
</reference>
<dbReference type="InterPro" id="IPR002878">
    <property type="entry name" value="ChsH2_C"/>
</dbReference>
<dbReference type="InterPro" id="IPR012340">
    <property type="entry name" value="NA-bd_OB-fold"/>
</dbReference>
<proteinExistence type="predicted"/>
<dbReference type="eggNOG" id="COG1545">
    <property type="taxonomic scope" value="Bacteria"/>
</dbReference>
<accession>Q0RMH6</accession>
<dbReference type="RefSeq" id="WP_011603782.1">
    <property type="nucleotide sequence ID" value="NC_008278.1"/>
</dbReference>
<dbReference type="KEGG" id="fal:FRAAL2629"/>
<organism evidence="2 3">
    <name type="scientific">Frankia alni (strain DSM 45986 / CECT 9034 / ACN14a)</name>
    <dbReference type="NCBI Taxonomy" id="326424"/>
    <lineage>
        <taxon>Bacteria</taxon>
        <taxon>Bacillati</taxon>
        <taxon>Actinomycetota</taxon>
        <taxon>Actinomycetes</taxon>
        <taxon>Frankiales</taxon>
        <taxon>Frankiaceae</taxon>
        <taxon>Frankia</taxon>
    </lineage>
</organism>
<evidence type="ECO:0000313" key="2">
    <source>
        <dbReference type="EMBL" id="CAJ61275.1"/>
    </source>
</evidence>
<name>Q0RMH6_FRAAA</name>
<dbReference type="Proteomes" id="UP000000657">
    <property type="component" value="Chromosome"/>
</dbReference>
<protein>
    <recommendedName>
        <fullName evidence="1">ChsH2 C-terminal OB-fold domain-containing protein</fullName>
    </recommendedName>
</protein>
<dbReference type="STRING" id="326424.FRAAL2629"/>
<dbReference type="HOGENOM" id="CLU_144707_1_0_11"/>
<dbReference type="Pfam" id="PF01796">
    <property type="entry name" value="OB_ChsH2_C"/>
    <property type="match status" value="1"/>
</dbReference>
<keyword evidence="3" id="KW-1185">Reference proteome</keyword>
<dbReference type="EMBL" id="CT573213">
    <property type="protein sequence ID" value="CAJ61275.1"/>
    <property type="molecule type" value="Genomic_DNA"/>
</dbReference>
<evidence type="ECO:0000313" key="3">
    <source>
        <dbReference type="Proteomes" id="UP000000657"/>
    </source>
</evidence>
<dbReference type="SUPFAM" id="SSF50249">
    <property type="entry name" value="Nucleic acid-binding proteins"/>
    <property type="match status" value="1"/>
</dbReference>
<gene>
    <name evidence="2" type="ordered locus">FRAAL2629</name>
</gene>
<evidence type="ECO:0000259" key="1">
    <source>
        <dbReference type="Pfam" id="PF01796"/>
    </source>
</evidence>